<evidence type="ECO:0000313" key="3">
    <source>
        <dbReference type="Proteomes" id="UP001454036"/>
    </source>
</evidence>
<sequence>MKRNGDPREGARRGEQLGWKAKLGMIFGSFRLWYSWPWMLRTEGGPWNSFLEWWLFLLQQLKQSGISLASDFFKAWDRGSGHTEDEAVAVRTEDRDTGWQPPAQNWIKINCDVGWTKETKSGALGVVARDDAGEFKGARCKQVDFVPSALVAEALAIREGMQFAWEKSCHQVEVESDAKVSVEIINGV</sequence>
<evidence type="ECO:0000313" key="2">
    <source>
        <dbReference type="EMBL" id="GAA0166376.1"/>
    </source>
</evidence>
<feature type="domain" description="RNase H type-1" evidence="1">
    <location>
        <begin position="110"/>
        <end position="187"/>
    </location>
</feature>
<dbReference type="InterPro" id="IPR044730">
    <property type="entry name" value="RNase_H-like_dom_plant"/>
</dbReference>
<dbReference type="PANTHER" id="PTHR47074:SF11">
    <property type="entry name" value="REVERSE TRANSCRIPTASE-LIKE PROTEIN"/>
    <property type="match status" value="1"/>
</dbReference>
<dbReference type="InterPro" id="IPR052929">
    <property type="entry name" value="RNase_H-like_EbsB-rel"/>
</dbReference>
<reference evidence="2 3" key="1">
    <citation type="submission" date="2024-01" db="EMBL/GenBank/DDBJ databases">
        <title>The complete chloroplast genome sequence of Lithospermum erythrorhizon: insights into the phylogenetic relationship among Boraginaceae species and the maternal lineages of purple gromwells.</title>
        <authorList>
            <person name="Okada T."/>
            <person name="Watanabe K."/>
        </authorList>
    </citation>
    <scope>NUCLEOTIDE SEQUENCE [LARGE SCALE GENOMIC DNA]</scope>
</reference>
<dbReference type="GO" id="GO:0004523">
    <property type="term" value="F:RNA-DNA hybrid ribonuclease activity"/>
    <property type="evidence" value="ECO:0007669"/>
    <property type="project" value="InterPro"/>
</dbReference>
<dbReference type="InterPro" id="IPR036397">
    <property type="entry name" value="RNaseH_sf"/>
</dbReference>
<dbReference type="AlphaFoldDB" id="A0AAV3QT11"/>
<gene>
    <name evidence="2" type="ORF">LIER_21540</name>
</gene>
<accession>A0AAV3QT11</accession>
<dbReference type="SUPFAM" id="SSF53098">
    <property type="entry name" value="Ribonuclease H-like"/>
    <property type="match status" value="1"/>
</dbReference>
<dbReference type="InterPro" id="IPR002156">
    <property type="entry name" value="RNaseH_domain"/>
</dbReference>
<keyword evidence="3" id="KW-1185">Reference proteome</keyword>
<dbReference type="Pfam" id="PF13456">
    <property type="entry name" value="RVT_3"/>
    <property type="match status" value="1"/>
</dbReference>
<proteinExistence type="predicted"/>
<dbReference type="PANTHER" id="PTHR47074">
    <property type="entry name" value="BNAC02G40300D PROTEIN"/>
    <property type="match status" value="1"/>
</dbReference>
<dbReference type="CDD" id="cd06222">
    <property type="entry name" value="RNase_H_like"/>
    <property type="match status" value="1"/>
</dbReference>
<dbReference type="InterPro" id="IPR012337">
    <property type="entry name" value="RNaseH-like_sf"/>
</dbReference>
<dbReference type="Proteomes" id="UP001454036">
    <property type="component" value="Unassembled WGS sequence"/>
</dbReference>
<dbReference type="EMBL" id="BAABME010005707">
    <property type="protein sequence ID" value="GAA0166376.1"/>
    <property type="molecule type" value="Genomic_DNA"/>
</dbReference>
<comment type="caution">
    <text evidence="2">The sequence shown here is derived from an EMBL/GenBank/DDBJ whole genome shotgun (WGS) entry which is preliminary data.</text>
</comment>
<dbReference type="GO" id="GO:0003676">
    <property type="term" value="F:nucleic acid binding"/>
    <property type="evidence" value="ECO:0007669"/>
    <property type="project" value="InterPro"/>
</dbReference>
<name>A0AAV3QT11_LITER</name>
<protein>
    <recommendedName>
        <fullName evidence="1">RNase H type-1 domain-containing protein</fullName>
    </recommendedName>
</protein>
<dbReference type="Gene3D" id="3.30.420.10">
    <property type="entry name" value="Ribonuclease H-like superfamily/Ribonuclease H"/>
    <property type="match status" value="1"/>
</dbReference>
<evidence type="ECO:0000259" key="1">
    <source>
        <dbReference type="Pfam" id="PF13456"/>
    </source>
</evidence>
<organism evidence="2 3">
    <name type="scientific">Lithospermum erythrorhizon</name>
    <name type="common">Purple gromwell</name>
    <name type="synonym">Lithospermum officinale var. erythrorhizon</name>
    <dbReference type="NCBI Taxonomy" id="34254"/>
    <lineage>
        <taxon>Eukaryota</taxon>
        <taxon>Viridiplantae</taxon>
        <taxon>Streptophyta</taxon>
        <taxon>Embryophyta</taxon>
        <taxon>Tracheophyta</taxon>
        <taxon>Spermatophyta</taxon>
        <taxon>Magnoliopsida</taxon>
        <taxon>eudicotyledons</taxon>
        <taxon>Gunneridae</taxon>
        <taxon>Pentapetalae</taxon>
        <taxon>asterids</taxon>
        <taxon>lamiids</taxon>
        <taxon>Boraginales</taxon>
        <taxon>Boraginaceae</taxon>
        <taxon>Boraginoideae</taxon>
        <taxon>Lithospermeae</taxon>
        <taxon>Lithospermum</taxon>
    </lineage>
</organism>